<dbReference type="AlphaFoldDB" id="A0A2N9L5H9"/>
<name>A0A2N9L5H9_9BACT</name>
<evidence type="ECO:0000256" key="1">
    <source>
        <dbReference type="SAM" id="MobiDB-lite"/>
    </source>
</evidence>
<dbReference type="EMBL" id="OKRB01000068">
    <property type="protein sequence ID" value="SPE18552.1"/>
    <property type="molecule type" value="Genomic_DNA"/>
</dbReference>
<accession>A0A2N9L5H9</accession>
<dbReference type="Proteomes" id="UP000239735">
    <property type="component" value="Unassembled WGS sequence"/>
</dbReference>
<evidence type="ECO:0000313" key="2">
    <source>
        <dbReference type="EMBL" id="SPE18552.1"/>
    </source>
</evidence>
<proteinExistence type="predicted"/>
<evidence type="ECO:0000313" key="3">
    <source>
        <dbReference type="Proteomes" id="UP000239735"/>
    </source>
</evidence>
<reference evidence="3" key="1">
    <citation type="submission" date="2018-02" db="EMBL/GenBank/DDBJ databases">
        <authorList>
            <person name="Hausmann B."/>
        </authorList>
    </citation>
    <scope>NUCLEOTIDE SEQUENCE [LARGE SCALE GENOMIC DNA]</scope>
    <source>
        <strain evidence="3">Peat soil MAG SbA5</strain>
    </source>
</reference>
<sequence>MVRDSGFTVLGKKLCNASRSSRWRSFLITFAHIGIDLQLVAYLQMRTSHIGNPKAADFTLAEETHTSQRRKSWRYPSNIRCILESAMRAADAKNPQDGRRRWIGIERARRS</sequence>
<organism evidence="2 3">
    <name type="scientific">Candidatus Sulfuritelmatomonas gaucii</name>
    <dbReference type="NCBI Taxonomy" id="2043161"/>
    <lineage>
        <taxon>Bacteria</taxon>
        <taxon>Pseudomonadati</taxon>
        <taxon>Acidobacteriota</taxon>
        <taxon>Terriglobia</taxon>
        <taxon>Terriglobales</taxon>
        <taxon>Acidobacteriaceae</taxon>
        <taxon>Candidatus Sulfuritelmatomonas</taxon>
    </lineage>
</organism>
<protein>
    <submittedName>
        <fullName evidence="2">Uncharacterized protein</fullName>
    </submittedName>
</protein>
<feature type="region of interest" description="Disordered" evidence="1">
    <location>
        <begin position="92"/>
        <end position="111"/>
    </location>
</feature>
<gene>
    <name evidence="2" type="ORF">SBA5_160036</name>
</gene>